<dbReference type="Proteomes" id="UP000789572">
    <property type="component" value="Unassembled WGS sequence"/>
</dbReference>
<evidence type="ECO:0000313" key="3">
    <source>
        <dbReference type="EMBL" id="CAG8488040.1"/>
    </source>
</evidence>
<keyword evidence="4" id="KW-1185">Reference proteome</keyword>
<dbReference type="AlphaFoldDB" id="A0A9N8WIQ6"/>
<gene>
    <name evidence="3" type="ORF">POCULU_LOCUS1913</name>
</gene>
<accession>A0A9N8WIQ6</accession>
<evidence type="ECO:0000256" key="2">
    <source>
        <dbReference type="SAM" id="MobiDB-lite"/>
    </source>
</evidence>
<comment type="caution">
    <text evidence="3">The sequence shown here is derived from an EMBL/GenBank/DDBJ whole genome shotgun (WGS) entry which is preliminary data.</text>
</comment>
<proteinExistence type="predicted"/>
<feature type="compositionally biased region" description="Basic and acidic residues" evidence="2">
    <location>
        <begin position="188"/>
        <end position="210"/>
    </location>
</feature>
<dbReference type="EMBL" id="CAJVPJ010000159">
    <property type="protein sequence ID" value="CAG8488040.1"/>
    <property type="molecule type" value="Genomic_DNA"/>
</dbReference>
<feature type="region of interest" description="Disordered" evidence="2">
    <location>
        <begin position="185"/>
        <end position="210"/>
    </location>
</feature>
<sequence>MESEINYIRQQNTRLIVQITGLEVENADVKVKYDEAMNEIMILRAELKSRIEDNVVENVRRAFESLAVLYEGGRSVGYKDVQRFEGVFTGTNKELTIGILVARFKKRFTRKAGDRAKVAKSNGYNIILTDEQNLYSDLIEYIKSNRLDGSNKNIELQFVEVLKELRQIRAELAEVRQETQQLRAEFAQTERSRSEDHHNQRLLENEQTRR</sequence>
<name>A0A9N8WIQ6_9GLOM</name>
<keyword evidence="1" id="KW-0175">Coiled coil</keyword>
<feature type="coiled-coil region" evidence="1">
    <location>
        <begin position="19"/>
        <end position="46"/>
    </location>
</feature>
<dbReference type="OrthoDB" id="2398541at2759"/>
<protein>
    <submittedName>
        <fullName evidence="3">7104_t:CDS:1</fullName>
    </submittedName>
</protein>
<evidence type="ECO:0000313" key="4">
    <source>
        <dbReference type="Proteomes" id="UP000789572"/>
    </source>
</evidence>
<evidence type="ECO:0000256" key="1">
    <source>
        <dbReference type="SAM" id="Coils"/>
    </source>
</evidence>
<reference evidence="3" key="1">
    <citation type="submission" date="2021-06" db="EMBL/GenBank/DDBJ databases">
        <authorList>
            <person name="Kallberg Y."/>
            <person name="Tangrot J."/>
            <person name="Rosling A."/>
        </authorList>
    </citation>
    <scope>NUCLEOTIDE SEQUENCE</scope>
    <source>
        <strain evidence="3">IA702</strain>
    </source>
</reference>
<organism evidence="3 4">
    <name type="scientific">Paraglomus occultum</name>
    <dbReference type="NCBI Taxonomy" id="144539"/>
    <lineage>
        <taxon>Eukaryota</taxon>
        <taxon>Fungi</taxon>
        <taxon>Fungi incertae sedis</taxon>
        <taxon>Mucoromycota</taxon>
        <taxon>Glomeromycotina</taxon>
        <taxon>Glomeromycetes</taxon>
        <taxon>Paraglomerales</taxon>
        <taxon>Paraglomeraceae</taxon>
        <taxon>Paraglomus</taxon>
    </lineage>
</organism>